<feature type="compositionally biased region" description="Polar residues" evidence="1">
    <location>
        <begin position="270"/>
        <end position="282"/>
    </location>
</feature>
<dbReference type="InterPro" id="IPR027417">
    <property type="entry name" value="P-loop_NTPase"/>
</dbReference>
<feature type="transmembrane region" description="Helical" evidence="2">
    <location>
        <begin position="76"/>
        <end position="97"/>
    </location>
</feature>
<keyword evidence="2" id="KW-0812">Transmembrane</keyword>
<dbReference type="KEGG" id="aqu:100638402"/>
<feature type="region of interest" description="Disordered" evidence="1">
    <location>
        <begin position="270"/>
        <end position="291"/>
    </location>
</feature>
<keyword evidence="2" id="KW-0472">Membrane</keyword>
<sequence>MVDLSQWRACIGLWNSCKTAACRSTQFCHPNLCKTVARDKTSNVISLYLIVALVYLSNVASLLFPGIITSCSSACFRFVLAGGFASILVCIFLYFVVCRLLLFLSGDIELNPGPITGDPEEILRMCSDKLVNAISSTLIKATNRLYAKNLIPQQTKEEMLLSSSTPRNRAYLLVNVLEQQLKASLDSYQYLFDVFHTLRNPRNRALTDLVNSIFGQSDEIEPYYPDDVKKYADILKQNYKKQSIIGTDWPPKVGNDDVFGRLALIQQKDSTTSQENNSTFHQDNFVPQDDASTQQQESSDWYFLRGQVDEIYHLAGNEKVDIKDILKPTKDFLSLVVLIDGPPGIGKTTLCRKLLHMWSDGELIPHYDLVLYCPLRNEKIAKADTLKDLFVYKRNNVPMIVDLFEECNGEGMLIIFDGWDELNEYHRQSSLAAAIIRREQLDQCSVIVTSRSYASSSLIKMSPLNKHIQVIGFSKDEIAKVIIQTLQKDEKLAQELIAENIGHGKFFRFESVFFEVKSTDKTIGSKLAVKLINELKVQSDVQSLCFIPLICSIIILVYDTERKLPTTLTELYKNFILQTINRQREKDGDDPQVLDSLCSLPVELATPFEQICYFAYTNLANTIMTFSSIQKMSAAKGNNYFGLLTTLKDYRQKKYQFLHLSIQEFLAAWWIHKQPNPEQIFHTHLENEHFRMCLRFVAGLTKLSPHENYEQYFNKSINLQCKTRRLFGFDTQYQSYFYTNPIVNHVHHDNFLTHVDGFSILLLHLLYESQNKELCQTLALSISPQSICLHALQFSLFDVLCLNYFLNASSTTRWNHLHLMPLYQDELSVLTTILNTKRLDVHFYGLTKNTIQQLRNIQEYYIEISVTSLYTCDVLVQILSFSAQIKILHLKMNEKMQKYNMEHCCCSDLERCLTEKVTLQEFNVDHRQANRSHFADIQEKIDVHERNIFNTIIKGICKNTSRNILPHIFFSCLVAGLEKNETLKQLSLPVPLSTSCMYNENDDVKDLFSLLSCKKNLTELQLDFQGHHPSHTIIATDDDTIFQIHVLPMITNMLLSNGRIEVLSLDIQFFGSPKHNNAWEKFINAIFNHPSLQHVVLKLQFQSTELKEFLRGLVKELKKASPIIICGTDIHVY</sequence>
<dbReference type="Gene3D" id="3.40.50.300">
    <property type="entry name" value="P-loop containing nucleotide triphosphate hydrolases"/>
    <property type="match status" value="1"/>
</dbReference>
<dbReference type="EnsemblMetazoa" id="XM_020003161.1">
    <property type="protein sequence ID" value="XP_019858720.1"/>
    <property type="gene ID" value="LOC100638402"/>
</dbReference>
<dbReference type="PANTHER" id="PTHR46844">
    <property type="entry name" value="SLR5058 PROTEIN"/>
    <property type="match status" value="1"/>
</dbReference>
<dbReference type="RefSeq" id="XP_019858720.1">
    <property type="nucleotide sequence ID" value="XM_020003161.1"/>
</dbReference>
<dbReference type="Proteomes" id="UP000007879">
    <property type="component" value="Unassembled WGS sequence"/>
</dbReference>
<proteinExistence type="predicted"/>
<evidence type="ECO:0000313" key="5">
    <source>
        <dbReference type="Proteomes" id="UP000007879"/>
    </source>
</evidence>
<feature type="domain" description="NACHT" evidence="3">
    <location>
        <begin position="335"/>
        <end position="454"/>
    </location>
</feature>
<reference evidence="5" key="1">
    <citation type="journal article" date="2010" name="Nature">
        <title>The Amphimedon queenslandica genome and the evolution of animal complexity.</title>
        <authorList>
            <person name="Srivastava M."/>
            <person name="Simakov O."/>
            <person name="Chapman J."/>
            <person name="Fahey B."/>
            <person name="Gauthier M.E."/>
            <person name="Mitros T."/>
            <person name="Richards G.S."/>
            <person name="Conaco C."/>
            <person name="Dacre M."/>
            <person name="Hellsten U."/>
            <person name="Larroux C."/>
            <person name="Putnam N.H."/>
            <person name="Stanke M."/>
            <person name="Adamska M."/>
            <person name="Darling A."/>
            <person name="Degnan S.M."/>
            <person name="Oakley T.H."/>
            <person name="Plachetzki D.C."/>
            <person name="Zhai Y."/>
            <person name="Adamski M."/>
            <person name="Calcino A."/>
            <person name="Cummins S.F."/>
            <person name="Goodstein D.M."/>
            <person name="Harris C."/>
            <person name="Jackson D.J."/>
            <person name="Leys S.P."/>
            <person name="Shu S."/>
            <person name="Woodcroft B.J."/>
            <person name="Vervoort M."/>
            <person name="Kosik K.S."/>
            <person name="Manning G."/>
            <person name="Degnan B.M."/>
            <person name="Rokhsar D.S."/>
        </authorList>
    </citation>
    <scope>NUCLEOTIDE SEQUENCE [LARGE SCALE GENOMIC DNA]</scope>
</reference>
<keyword evidence="2" id="KW-1133">Transmembrane helix</keyword>
<dbReference type="AlphaFoldDB" id="A0AAN0JNV5"/>
<protein>
    <recommendedName>
        <fullName evidence="3">NACHT domain-containing protein</fullName>
    </recommendedName>
</protein>
<evidence type="ECO:0000256" key="1">
    <source>
        <dbReference type="SAM" id="MobiDB-lite"/>
    </source>
</evidence>
<feature type="transmembrane region" description="Helical" evidence="2">
    <location>
        <begin position="45"/>
        <end position="64"/>
    </location>
</feature>
<dbReference type="InterPro" id="IPR007111">
    <property type="entry name" value="NACHT_NTPase"/>
</dbReference>
<evidence type="ECO:0000259" key="3">
    <source>
        <dbReference type="PROSITE" id="PS50837"/>
    </source>
</evidence>
<dbReference type="PROSITE" id="PS50837">
    <property type="entry name" value="NACHT"/>
    <property type="match status" value="1"/>
</dbReference>
<dbReference type="SUPFAM" id="SSF52540">
    <property type="entry name" value="P-loop containing nucleoside triphosphate hydrolases"/>
    <property type="match status" value="1"/>
</dbReference>
<evidence type="ECO:0000313" key="4">
    <source>
        <dbReference type="EnsemblMetazoa" id="XP_019858720.1"/>
    </source>
</evidence>
<organism evidence="4 5">
    <name type="scientific">Amphimedon queenslandica</name>
    <name type="common">Sponge</name>
    <dbReference type="NCBI Taxonomy" id="400682"/>
    <lineage>
        <taxon>Eukaryota</taxon>
        <taxon>Metazoa</taxon>
        <taxon>Porifera</taxon>
        <taxon>Demospongiae</taxon>
        <taxon>Heteroscleromorpha</taxon>
        <taxon>Haplosclerida</taxon>
        <taxon>Niphatidae</taxon>
        <taxon>Amphimedon</taxon>
    </lineage>
</organism>
<evidence type="ECO:0000256" key="2">
    <source>
        <dbReference type="SAM" id="Phobius"/>
    </source>
</evidence>
<keyword evidence="5" id="KW-1185">Reference proteome</keyword>
<reference evidence="4" key="2">
    <citation type="submission" date="2024-06" db="UniProtKB">
        <authorList>
            <consortium name="EnsemblMetazoa"/>
        </authorList>
    </citation>
    <scope>IDENTIFICATION</scope>
</reference>
<dbReference type="Pfam" id="PF05729">
    <property type="entry name" value="NACHT"/>
    <property type="match status" value="1"/>
</dbReference>
<accession>A0AAN0JNV5</accession>
<name>A0AAN0JNV5_AMPQE</name>
<dbReference type="PANTHER" id="PTHR46844:SF1">
    <property type="entry name" value="SLR5058 PROTEIN"/>
    <property type="match status" value="1"/>
</dbReference>
<dbReference type="GeneID" id="100638402"/>